<dbReference type="SUPFAM" id="SSF64005">
    <property type="entry name" value="Undecaprenyl diphosphate synthase"/>
    <property type="match status" value="1"/>
</dbReference>
<dbReference type="InterPro" id="IPR001441">
    <property type="entry name" value="UPP_synth-like"/>
</dbReference>
<dbReference type="Gene3D" id="3.40.1180.10">
    <property type="entry name" value="Decaprenyl diphosphate synthase-like"/>
    <property type="match status" value="1"/>
</dbReference>
<feature type="compositionally biased region" description="Low complexity" evidence="4">
    <location>
        <begin position="16"/>
        <end position="26"/>
    </location>
</feature>
<reference evidence="5" key="1">
    <citation type="submission" date="2021-01" db="EMBL/GenBank/DDBJ databases">
        <title>Adiantum capillus-veneris genome.</title>
        <authorList>
            <person name="Fang Y."/>
            <person name="Liao Q."/>
        </authorList>
    </citation>
    <scope>NUCLEOTIDE SEQUENCE</scope>
    <source>
        <strain evidence="5">H3</strain>
        <tissue evidence="5">Leaf</tissue>
    </source>
</reference>
<gene>
    <name evidence="5" type="ORF">GOP47_0008031</name>
</gene>
<sequence>MLSEQVQPPSPHHSKSSSGVCHSSPSHATELPPAFFAVRPSHRELPHGLDAHLLPRHVAIIMDGNSRWADTRGLSCAAGHEAGAKSLKEIVRLSCEWGLAALTVFAFSTENWHRGQVEISILMQLFQNVLTEEVDTLVKENIEVRVIGDTQRFPLPLQSLIHKVQQKTANNTGLKFTVAASYSGRYDIVQACQRVAANVQQGKLNPKDITERHLEDQLGTSWIGDIRNPDLLIRTSGEQRLSNFLLWQLAYTELFFMDVMWPDVDEVHYANALLYFQRRHRRYGRRPGVSAP</sequence>
<evidence type="ECO:0000313" key="5">
    <source>
        <dbReference type="EMBL" id="KAI5075966.1"/>
    </source>
</evidence>
<dbReference type="OrthoDB" id="4173905at2759"/>
<protein>
    <recommendedName>
        <fullName evidence="3">Alkyl transferase</fullName>
        <ecNumber evidence="3">2.5.1.-</ecNumber>
    </recommendedName>
</protein>
<evidence type="ECO:0000256" key="2">
    <source>
        <dbReference type="ARBA" id="ARBA00022679"/>
    </source>
</evidence>
<evidence type="ECO:0000313" key="6">
    <source>
        <dbReference type="Proteomes" id="UP000886520"/>
    </source>
</evidence>
<evidence type="ECO:0000256" key="3">
    <source>
        <dbReference type="RuleBase" id="RU363018"/>
    </source>
</evidence>
<dbReference type="EC" id="2.5.1.-" evidence="3"/>
<dbReference type="PANTHER" id="PTHR10291">
    <property type="entry name" value="DEHYDRODOLICHYL DIPHOSPHATE SYNTHASE FAMILY MEMBER"/>
    <property type="match status" value="1"/>
</dbReference>
<dbReference type="CDD" id="cd00475">
    <property type="entry name" value="Cis_IPPS"/>
    <property type="match status" value="1"/>
</dbReference>
<keyword evidence="6" id="KW-1185">Reference proteome</keyword>
<dbReference type="Pfam" id="PF01255">
    <property type="entry name" value="Prenyltransf"/>
    <property type="match status" value="1"/>
</dbReference>
<proteinExistence type="inferred from homology"/>
<dbReference type="InterPro" id="IPR036424">
    <property type="entry name" value="UPP_synth-like_sf"/>
</dbReference>
<dbReference type="GO" id="GO:0016094">
    <property type="term" value="P:polyprenol biosynthetic process"/>
    <property type="evidence" value="ECO:0007669"/>
    <property type="project" value="TreeGrafter"/>
</dbReference>
<feature type="region of interest" description="Disordered" evidence="4">
    <location>
        <begin position="1"/>
        <end position="26"/>
    </location>
</feature>
<dbReference type="FunFam" id="3.40.1180.10:FF:000001">
    <property type="entry name" value="(2E,6E)-farnesyl-diphosphate-specific ditrans,polycis-undecaprenyl-diphosphate synthase"/>
    <property type="match status" value="1"/>
</dbReference>
<dbReference type="InterPro" id="IPR018520">
    <property type="entry name" value="UPP_synth-like_CS"/>
</dbReference>
<dbReference type="PANTHER" id="PTHR10291:SF0">
    <property type="entry name" value="DEHYDRODOLICHYL DIPHOSPHATE SYNTHASE 2"/>
    <property type="match status" value="1"/>
</dbReference>
<organism evidence="5 6">
    <name type="scientific">Adiantum capillus-veneris</name>
    <name type="common">Maidenhair fern</name>
    <dbReference type="NCBI Taxonomy" id="13818"/>
    <lineage>
        <taxon>Eukaryota</taxon>
        <taxon>Viridiplantae</taxon>
        <taxon>Streptophyta</taxon>
        <taxon>Embryophyta</taxon>
        <taxon>Tracheophyta</taxon>
        <taxon>Polypodiopsida</taxon>
        <taxon>Polypodiidae</taxon>
        <taxon>Polypodiales</taxon>
        <taxon>Pteridineae</taxon>
        <taxon>Pteridaceae</taxon>
        <taxon>Vittarioideae</taxon>
        <taxon>Adiantum</taxon>
    </lineage>
</organism>
<evidence type="ECO:0000256" key="1">
    <source>
        <dbReference type="ARBA" id="ARBA00001946"/>
    </source>
</evidence>
<dbReference type="HAMAP" id="MF_01139">
    <property type="entry name" value="ISPT"/>
    <property type="match status" value="1"/>
</dbReference>
<comment type="caution">
    <text evidence="5">The sequence shown here is derived from an EMBL/GenBank/DDBJ whole genome shotgun (WGS) entry which is preliminary data.</text>
</comment>
<comment type="cofactor">
    <cofactor evidence="1">
        <name>Mg(2+)</name>
        <dbReference type="ChEBI" id="CHEBI:18420"/>
    </cofactor>
</comment>
<dbReference type="NCBIfam" id="TIGR00055">
    <property type="entry name" value="uppS"/>
    <property type="match status" value="1"/>
</dbReference>
<comment type="similarity">
    <text evidence="3">Belongs to the UPP synthase family.</text>
</comment>
<dbReference type="AlphaFoldDB" id="A0A9D4UY08"/>
<dbReference type="Proteomes" id="UP000886520">
    <property type="component" value="Chromosome 8"/>
</dbReference>
<evidence type="ECO:0000256" key="4">
    <source>
        <dbReference type="SAM" id="MobiDB-lite"/>
    </source>
</evidence>
<name>A0A9D4UY08_ADICA</name>
<dbReference type="EMBL" id="JABFUD020000008">
    <property type="protein sequence ID" value="KAI5075966.1"/>
    <property type="molecule type" value="Genomic_DNA"/>
</dbReference>
<keyword evidence="2 3" id="KW-0808">Transferase</keyword>
<dbReference type="GO" id="GO:0045547">
    <property type="term" value="F:ditrans,polycis-polyprenyl diphosphate synthase [(2E,6E)-farnesyl diphosphate specific] activity"/>
    <property type="evidence" value="ECO:0007669"/>
    <property type="project" value="TreeGrafter"/>
</dbReference>
<dbReference type="PROSITE" id="PS01066">
    <property type="entry name" value="UPP_SYNTHASE"/>
    <property type="match status" value="1"/>
</dbReference>
<accession>A0A9D4UY08</accession>